<evidence type="ECO:0000313" key="1">
    <source>
        <dbReference type="EMBL" id="SNS98541.1"/>
    </source>
</evidence>
<keyword evidence="2" id="KW-1185">Reference proteome</keyword>
<evidence type="ECO:0000313" key="2">
    <source>
        <dbReference type="Proteomes" id="UP000198415"/>
    </source>
</evidence>
<accession>A0A239IY45</accession>
<proteinExistence type="predicted"/>
<dbReference type="OrthoDB" id="3618883at2"/>
<dbReference type="Proteomes" id="UP000198415">
    <property type="component" value="Unassembled WGS sequence"/>
</dbReference>
<gene>
    <name evidence="1" type="ORF">SAMN06264365_13172</name>
</gene>
<dbReference type="RefSeq" id="WP_089298747.1">
    <property type="nucleotide sequence ID" value="NZ_BOMU01000113.1"/>
</dbReference>
<name>A0A239IY45_9ACTN</name>
<reference evidence="1 2" key="1">
    <citation type="submission" date="2017-06" db="EMBL/GenBank/DDBJ databases">
        <authorList>
            <person name="Kim H.J."/>
            <person name="Triplett B.A."/>
        </authorList>
    </citation>
    <scope>NUCLEOTIDE SEQUENCE [LARGE SCALE GENOMIC DNA]</scope>
    <source>
        <strain evidence="1 2">DSM 43151</strain>
    </source>
</reference>
<protein>
    <recommendedName>
        <fullName evidence="3">ParB-like nuclease domain-containing protein</fullName>
    </recommendedName>
</protein>
<dbReference type="EMBL" id="FZNR01000031">
    <property type="protein sequence ID" value="SNS98541.1"/>
    <property type="molecule type" value="Genomic_DNA"/>
</dbReference>
<sequence length="146" mass="15842">MTGRQEQWFHFGPWVFSIDAAQALIAAAPRDTVSLPVTAWATAYGLTQLDDPHRTAANLIGPTSDAVDRLYAMSTDLTKPVLLGRICIGVHPPAALLIDGVHRLYHAWREGVPQLPAYQLTAEETRAVQHDKLLGPGVTSIIPPST</sequence>
<evidence type="ECO:0008006" key="3">
    <source>
        <dbReference type="Google" id="ProtNLM"/>
    </source>
</evidence>
<dbReference type="AlphaFoldDB" id="A0A239IY45"/>
<organism evidence="1 2">
    <name type="scientific">Actinoplanes regularis</name>
    <dbReference type="NCBI Taxonomy" id="52697"/>
    <lineage>
        <taxon>Bacteria</taxon>
        <taxon>Bacillati</taxon>
        <taxon>Actinomycetota</taxon>
        <taxon>Actinomycetes</taxon>
        <taxon>Micromonosporales</taxon>
        <taxon>Micromonosporaceae</taxon>
        <taxon>Actinoplanes</taxon>
    </lineage>
</organism>